<evidence type="ECO:0000313" key="2">
    <source>
        <dbReference type="EMBL" id="MBB6016991.1"/>
    </source>
</evidence>
<feature type="transmembrane region" description="Helical" evidence="1">
    <location>
        <begin position="187"/>
        <end position="208"/>
    </location>
</feature>
<reference evidence="2 5" key="2">
    <citation type="submission" date="2020-08" db="EMBL/GenBank/DDBJ databases">
        <title>Genomic Encyclopedia of Type Strains, Phase IV (KMG-IV): sequencing the most valuable type-strain genomes for metagenomic binning, comparative biology and taxonomic classification.</title>
        <authorList>
            <person name="Goeker M."/>
        </authorList>
    </citation>
    <scope>NUCLEOTIDE SEQUENCE [LARGE SCALE GENOMIC DNA]</scope>
    <source>
        <strain evidence="2 5">DSM 12027</strain>
    </source>
</reference>
<keyword evidence="5" id="KW-1185">Reference proteome</keyword>
<keyword evidence="1" id="KW-1133">Transmembrane helix</keyword>
<evidence type="ECO:0000313" key="4">
    <source>
        <dbReference type="Proteomes" id="UP000313988"/>
    </source>
</evidence>
<dbReference type="Proteomes" id="UP000629870">
    <property type="component" value="Unassembled WGS sequence"/>
</dbReference>
<feature type="transmembrane region" description="Helical" evidence="1">
    <location>
        <begin position="82"/>
        <end position="104"/>
    </location>
</feature>
<dbReference type="OrthoDB" id="64234at2"/>
<dbReference type="EMBL" id="VDMO01000007">
    <property type="protein sequence ID" value="TNM71534.1"/>
    <property type="molecule type" value="Genomic_DNA"/>
</dbReference>
<feature type="transmembrane region" description="Helical" evidence="1">
    <location>
        <begin position="37"/>
        <end position="62"/>
    </location>
</feature>
<sequence>MIENPTTREMQAGKIRRYTDNASSPASLNWILCERRVIGTLLSVSVFLILMGFIFQMSMLYLPKFLGRDMFWGLFNLNGESNIPAAFSALLLMLATLILGVISGARRQIKSADASAWRALTLIFGFLALDEAAGLHERTANIVNSIVKTDGILFYAWVIPYGTLTLVVGLAFLQFMRQLPATIRNRIILAGAIYIVGALGMEVLEAKVVSNAGTQNFLNQGLIVIEEGMEMLGVTLFIGALLRYVRLYLPDLQLRVSVAPATPLTPRNSNDD</sequence>
<dbReference type="RefSeq" id="WP_139402381.1">
    <property type="nucleotide sequence ID" value="NZ_JACHEW010000010.1"/>
</dbReference>
<name>A0A5C4Y6V1_9DEIO</name>
<keyword evidence="1" id="KW-0812">Transmembrane</keyword>
<dbReference type="Proteomes" id="UP000313988">
    <property type="component" value="Unassembled WGS sequence"/>
</dbReference>
<dbReference type="EMBL" id="JACHEW010000010">
    <property type="protein sequence ID" value="MBB6016991.1"/>
    <property type="molecule type" value="Genomic_DNA"/>
</dbReference>
<gene>
    <name evidence="3" type="ORF">FHR04_08300</name>
    <name evidence="2" type="ORF">HNQ04_002249</name>
</gene>
<keyword evidence="1" id="KW-0472">Membrane</keyword>
<comment type="caution">
    <text evidence="3">The sequence shown here is derived from an EMBL/GenBank/DDBJ whole genome shotgun (WGS) entry which is preliminary data.</text>
</comment>
<feature type="transmembrane region" description="Helical" evidence="1">
    <location>
        <begin position="154"/>
        <end position="175"/>
    </location>
</feature>
<evidence type="ECO:0000313" key="3">
    <source>
        <dbReference type="EMBL" id="TNM71534.1"/>
    </source>
</evidence>
<dbReference type="AlphaFoldDB" id="A0A5C4Y6V1"/>
<feature type="transmembrane region" description="Helical" evidence="1">
    <location>
        <begin position="116"/>
        <end position="134"/>
    </location>
</feature>
<evidence type="ECO:0000256" key="1">
    <source>
        <dbReference type="SAM" id="Phobius"/>
    </source>
</evidence>
<proteinExistence type="predicted"/>
<accession>A0A5C4Y6V1</accession>
<protein>
    <submittedName>
        <fullName evidence="3">Uncharacterized protein</fullName>
    </submittedName>
</protein>
<organism evidence="3 4">
    <name type="scientific">Deinococcus radiopugnans ATCC 19172</name>
    <dbReference type="NCBI Taxonomy" id="585398"/>
    <lineage>
        <taxon>Bacteria</taxon>
        <taxon>Thermotogati</taxon>
        <taxon>Deinococcota</taxon>
        <taxon>Deinococci</taxon>
        <taxon>Deinococcales</taxon>
        <taxon>Deinococcaceae</taxon>
        <taxon>Deinococcus</taxon>
    </lineage>
</organism>
<reference evidence="3 4" key="1">
    <citation type="submission" date="2019-06" db="EMBL/GenBank/DDBJ databases">
        <title>Genome sequence of Deinococcus radiopugnans ATCC 19172.</title>
        <authorList>
            <person name="Maclea K.S."/>
            <person name="Maynard C.R."/>
        </authorList>
    </citation>
    <scope>NUCLEOTIDE SEQUENCE [LARGE SCALE GENOMIC DNA]</scope>
    <source>
        <strain evidence="3 4">ATCC 19172</strain>
    </source>
</reference>
<feature type="transmembrane region" description="Helical" evidence="1">
    <location>
        <begin position="228"/>
        <end position="245"/>
    </location>
</feature>
<evidence type="ECO:0000313" key="5">
    <source>
        <dbReference type="Proteomes" id="UP000629870"/>
    </source>
</evidence>